<dbReference type="Proteomes" id="UP001595191">
    <property type="component" value="Unassembled WGS sequence"/>
</dbReference>
<sequence>MKKLSMIKNFMLVVLAFNGMQLAEAQESNADQSYTLVVEGYDWGPATSKVILHLSDTTSVAEGANYSIDVLRESDCLDANSPRSKGTLQVVTAYVSDAEGNKMETGKNITLHVGVGPHIQIGSPIVYFFTEGCRGNQWTNYQLTITNSKNKSIWNKESDRIMPLVDEFDLSGKFSSNNVDLTYASFSPKMGEGKKPLIIWLHGGGEGGTDPSIVLLANRAANYASNEIQKIFGGAYVLTPQTPTRWMHGISGETTRGNEPDIYSETLMDLIKDFVSKHPDIDSNRIYVGGCSNGGYMTQELLLNNPDYFAAAYPSALAFFAEFLSEDDIRSLAKQSIWYMHSKDDPVTKADVTVIPTFDLLMKAGAKDVHLSLYDHVVDLYGVYGGNDYHLNGHFSWVYSHRNHASKVIDGQEVTVMEWMAGKSK</sequence>
<dbReference type="EMBL" id="JBHFPV010000002">
    <property type="protein sequence ID" value="MFH6604062.1"/>
    <property type="molecule type" value="Genomic_DNA"/>
</dbReference>
<organism evidence="1 2">
    <name type="scientific">Meishania litoralis</name>
    <dbReference type="NCBI Taxonomy" id="3434685"/>
    <lineage>
        <taxon>Bacteria</taxon>
        <taxon>Pseudomonadati</taxon>
        <taxon>Bacteroidota</taxon>
        <taxon>Flavobacteriia</taxon>
        <taxon>Flavobacteriales</taxon>
        <taxon>Flavobacteriaceae</taxon>
        <taxon>Meishania</taxon>
    </lineage>
</organism>
<proteinExistence type="predicted"/>
<name>A0ACC7LR69_9FLAO</name>
<comment type="caution">
    <text evidence="1">The sequence shown here is derived from an EMBL/GenBank/DDBJ whole genome shotgun (WGS) entry which is preliminary data.</text>
</comment>
<evidence type="ECO:0000313" key="1">
    <source>
        <dbReference type="EMBL" id="MFH6604062.1"/>
    </source>
</evidence>
<accession>A0ACC7LR69</accession>
<keyword evidence="2" id="KW-1185">Reference proteome</keyword>
<protein>
    <submittedName>
        <fullName evidence="1">Prolyl oligopeptidase family serine peptidase</fullName>
    </submittedName>
</protein>
<gene>
    <name evidence="1" type="ORF">ACEZ3G_11285</name>
</gene>
<evidence type="ECO:0000313" key="2">
    <source>
        <dbReference type="Proteomes" id="UP001595191"/>
    </source>
</evidence>
<reference evidence="1" key="1">
    <citation type="submission" date="2024-09" db="EMBL/GenBank/DDBJ databases">
        <authorList>
            <person name="Liu J."/>
        </authorList>
    </citation>
    <scope>NUCLEOTIDE SEQUENCE</scope>
    <source>
        <strain evidence="1">NBU2967</strain>
    </source>
</reference>